<dbReference type="Gene3D" id="2.30.29.30">
    <property type="entry name" value="Pleckstrin-homology domain (PH domain)/Phosphotyrosine-binding domain (PTB)"/>
    <property type="match status" value="1"/>
</dbReference>
<accession>A0A226MMK6</accession>
<feature type="compositionally biased region" description="Polar residues" evidence="1">
    <location>
        <begin position="103"/>
        <end position="113"/>
    </location>
</feature>
<organism evidence="3 4">
    <name type="scientific">Callipepla squamata</name>
    <name type="common">Scaled quail</name>
    <dbReference type="NCBI Taxonomy" id="9009"/>
    <lineage>
        <taxon>Eukaryota</taxon>
        <taxon>Metazoa</taxon>
        <taxon>Chordata</taxon>
        <taxon>Craniata</taxon>
        <taxon>Vertebrata</taxon>
        <taxon>Euteleostomi</taxon>
        <taxon>Archelosauria</taxon>
        <taxon>Archosauria</taxon>
        <taxon>Dinosauria</taxon>
        <taxon>Saurischia</taxon>
        <taxon>Theropoda</taxon>
        <taxon>Coelurosauria</taxon>
        <taxon>Aves</taxon>
        <taxon>Neognathae</taxon>
        <taxon>Galloanserae</taxon>
        <taxon>Galliformes</taxon>
        <taxon>Odontophoridae</taxon>
        <taxon>Callipepla</taxon>
    </lineage>
</organism>
<evidence type="ECO:0000259" key="2">
    <source>
        <dbReference type="PROSITE" id="PS50003"/>
    </source>
</evidence>
<sequence length="129" mass="14877">GSRSWKSFYVKLDGLKLDFYSDEKEASKDISTLLSLSIIGAKCERLTNYIRKENAFMLRLRDGAEYFFAAPSQMLMENWLQSLQNNIGHRNRPDSTVMVRPFTPSTETSQTSLWDRDSAERQSSKNVLL</sequence>
<dbReference type="PRINTS" id="PR00683">
    <property type="entry name" value="SPECTRINPH"/>
</dbReference>
<evidence type="ECO:0000313" key="3">
    <source>
        <dbReference type="EMBL" id="OXB56556.1"/>
    </source>
</evidence>
<gene>
    <name evidence="3" type="ORF">ASZ78_007266</name>
</gene>
<dbReference type="AlphaFoldDB" id="A0A226MMK6"/>
<feature type="non-terminal residue" evidence="3">
    <location>
        <position position="1"/>
    </location>
</feature>
<evidence type="ECO:0000256" key="1">
    <source>
        <dbReference type="SAM" id="MobiDB-lite"/>
    </source>
</evidence>
<dbReference type="GO" id="GO:0005543">
    <property type="term" value="F:phospholipid binding"/>
    <property type="evidence" value="ECO:0007669"/>
    <property type="project" value="InterPro"/>
</dbReference>
<dbReference type="OrthoDB" id="430364at2759"/>
<dbReference type="PROSITE" id="PS50003">
    <property type="entry name" value="PH_DOMAIN"/>
    <property type="match status" value="1"/>
</dbReference>
<protein>
    <recommendedName>
        <fullName evidence="2">PH domain-containing protein</fullName>
    </recommendedName>
</protein>
<dbReference type="Pfam" id="PF00169">
    <property type="entry name" value="PH"/>
    <property type="match status" value="1"/>
</dbReference>
<dbReference type="InterPro" id="IPR011993">
    <property type="entry name" value="PH-like_dom_sf"/>
</dbReference>
<feature type="non-terminal residue" evidence="3">
    <location>
        <position position="129"/>
    </location>
</feature>
<reference evidence="3 4" key="1">
    <citation type="submission" date="2016-07" db="EMBL/GenBank/DDBJ databases">
        <title>Disparate Historic Effective Population Sizes Predicted by Modern Levels of Genome Diversity for the Scaled Quail (Callipepla squamata) and the Northern Bobwhite (Colinus virginianus): Inferences from First and Second Generation Draft Genome Assemblies for Sympatric New World Quail.</title>
        <authorList>
            <person name="Oldeschulte D.L."/>
            <person name="Halley Y.A."/>
            <person name="Bhattarai E.K."/>
            <person name="Brashear W.A."/>
            <person name="Hill J."/>
            <person name="Metz R.P."/>
            <person name="Johnson C.D."/>
            <person name="Rollins D."/>
            <person name="Peterson M.J."/>
            <person name="Bickhart D.M."/>
            <person name="Decker J.E."/>
            <person name="Seabury C.M."/>
        </authorList>
    </citation>
    <scope>NUCLEOTIDE SEQUENCE [LARGE SCALE GENOMIC DNA]</scope>
    <source>
        <strain evidence="3 4">Texas</strain>
        <tissue evidence="3">Leg muscle</tissue>
    </source>
</reference>
<dbReference type="STRING" id="9009.A0A226MMK6"/>
<feature type="domain" description="PH" evidence="2">
    <location>
        <begin position="1"/>
        <end position="88"/>
    </location>
</feature>
<keyword evidence="4" id="KW-1185">Reference proteome</keyword>
<dbReference type="Proteomes" id="UP000198323">
    <property type="component" value="Unassembled WGS sequence"/>
</dbReference>
<proteinExistence type="predicted"/>
<dbReference type="InterPro" id="IPR001849">
    <property type="entry name" value="PH_domain"/>
</dbReference>
<name>A0A226MMK6_CALSU</name>
<dbReference type="EMBL" id="MCFN01000635">
    <property type="protein sequence ID" value="OXB56556.1"/>
    <property type="molecule type" value="Genomic_DNA"/>
</dbReference>
<dbReference type="SUPFAM" id="SSF50729">
    <property type="entry name" value="PH domain-like"/>
    <property type="match status" value="1"/>
</dbReference>
<evidence type="ECO:0000313" key="4">
    <source>
        <dbReference type="Proteomes" id="UP000198323"/>
    </source>
</evidence>
<dbReference type="InterPro" id="IPR001605">
    <property type="entry name" value="PH_dom-spectrin-type"/>
</dbReference>
<feature type="region of interest" description="Disordered" evidence="1">
    <location>
        <begin position="90"/>
        <end position="117"/>
    </location>
</feature>
<comment type="caution">
    <text evidence="3">The sequence shown here is derived from an EMBL/GenBank/DDBJ whole genome shotgun (WGS) entry which is preliminary data.</text>
</comment>